<dbReference type="RefSeq" id="WP_064322902.1">
    <property type="nucleotide sequence ID" value="NZ_CAXURC020000003.1"/>
</dbReference>
<gene>
    <name evidence="2" type="ORF">CEV34_4481</name>
    <name evidence="1" type="ORF">EHE22_22655</name>
</gene>
<dbReference type="Proteomes" id="UP000526233">
    <property type="component" value="Unassembled WGS sequence"/>
</dbReference>
<dbReference type="InterPro" id="IPR036390">
    <property type="entry name" value="WH_DNA-bd_sf"/>
</dbReference>
<reference evidence="2 3" key="1">
    <citation type="submission" date="2017-07" db="EMBL/GenBank/DDBJ databases">
        <title>Phylogenetic study on the rhizospheric bacterium Ochrobactrum sp. A44.</title>
        <authorList>
            <person name="Krzyzanowska D.M."/>
            <person name="Ossowicki A."/>
            <person name="Rajewska M."/>
            <person name="Maciag T."/>
            <person name="Kaczynski Z."/>
            <person name="Czerwicka M."/>
            <person name="Jafra S."/>
        </authorList>
    </citation>
    <scope>NUCLEOTIDE SEQUENCE [LARGE SCALE GENOMIC DNA]</scope>
    <source>
        <strain evidence="2 3">CCUG 30717</strain>
    </source>
</reference>
<dbReference type="OrthoDB" id="8420549at2"/>
<comment type="caution">
    <text evidence="1">The sequence shown here is derived from an EMBL/GenBank/DDBJ whole genome shotgun (WGS) entry which is preliminary data.</text>
</comment>
<dbReference type="Proteomes" id="UP000216188">
    <property type="component" value="Unassembled WGS sequence"/>
</dbReference>
<name>A0A1A9FTC3_9HYPH</name>
<dbReference type="KEGG" id="ops:A8A54_21065"/>
<sequence length="116" mass="12896">MASNISERLQNQALPLFGIQEILEKPLVNETPQSRIKQIGMLNVLYVMHQAHEPLTLASVIEITGMTRGGVLETMDNLVERGILTQTMGKNSLGRGTARQFGFAKSVFERLISKNE</sequence>
<dbReference type="EMBL" id="PKQI01000004">
    <property type="protein sequence ID" value="NNV23203.1"/>
    <property type="molecule type" value="Genomic_DNA"/>
</dbReference>
<evidence type="ECO:0000313" key="3">
    <source>
        <dbReference type="Proteomes" id="UP000216188"/>
    </source>
</evidence>
<protein>
    <submittedName>
        <fullName evidence="1 2">Transcriptional regulator</fullName>
    </submittedName>
</protein>
<dbReference type="InterPro" id="IPR036388">
    <property type="entry name" value="WH-like_DNA-bd_sf"/>
</dbReference>
<dbReference type="Gene3D" id="1.10.10.10">
    <property type="entry name" value="Winged helix-like DNA-binding domain superfamily/Winged helix DNA-binding domain"/>
    <property type="match status" value="1"/>
</dbReference>
<evidence type="ECO:0000313" key="2">
    <source>
        <dbReference type="EMBL" id="OYR22649.1"/>
    </source>
</evidence>
<keyword evidence="3" id="KW-1185">Reference proteome</keyword>
<proteinExistence type="predicted"/>
<accession>A0A1A9FTC3</accession>
<dbReference type="SUPFAM" id="SSF46785">
    <property type="entry name" value="Winged helix' DNA-binding domain"/>
    <property type="match status" value="1"/>
</dbReference>
<reference evidence="1 4" key="2">
    <citation type="submission" date="2018-11" db="EMBL/GenBank/DDBJ databases">
        <title>Genome sequencing and analysis.</title>
        <authorList>
            <person name="Huang Y.-T."/>
        </authorList>
    </citation>
    <scope>NUCLEOTIDE SEQUENCE [LARGE SCALE GENOMIC DNA]</scope>
    <source>
        <strain evidence="1 4">SHIN</strain>
    </source>
</reference>
<organism evidence="1 4">
    <name type="scientific">Brucella pseudogrignonensis</name>
    <dbReference type="NCBI Taxonomy" id="419475"/>
    <lineage>
        <taxon>Bacteria</taxon>
        <taxon>Pseudomonadati</taxon>
        <taxon>Pseudomonadota</taxon>
        <taxon>Alphaproteobacteria</taxon>
        <taxon>Hyphomicrobiales</taxon>
        <taxon>Brucellaceae</taxon>
        <taxon>Brucella/Ochrobactrum group</taxon>
        <taxon>Brucella</taxon>
    </lineage>
</organism>
<evidence type="ECO:0000313" key="4">
    <source>
        <dbReference type="Proteomes" id="UP000526233"/>
    </source>
</evidence>
<dbReference type="EMBL" id="NNRM01000044">
    <property type="protein sequence ID" value="OYR22649.1"/>
    <property type="molecule type" value="Genomic_DNA"/>
</dbReference>
<evidence type="ECO:0000313" key="1">
    <source>
        <dbReference type="EMBL" id="NNV23203.1"/>
    </source>
</evidence>
<dbReference type="AlphaFoldDB" id="A0A1A9FTC3"/>